<evidence type="ECO:0000256" key="3">
    <source>
        <dbReference type="ARBA" id="ARBA00022729"/>
    </source>
</evidence>
<dbReference type="PROSITE" id="PS51257">
    <property type="entry name" value="PROKAR_LIPOPROTEIN"/>
    <property type="match status" value="1"/>
</dbReference>
<dbReference type="Proteomes" id="UP001597119">
    <property type="component" value="Unassembled WGS sequence"/>
</dbReference>
<evidence type="ECO:0000259" key="4">
    <source>
        <dbReference type="Pfam" id="PF00496"/>
    </source>
</evidence>
<proteinExistence type="inferred from homology"/>
<comment type="caution">
    <text evidence="5">The sequence shown here is derived from an EMBL/GenBank/DDBJ whole genome shotgun (WGS) entry which is preliminary data.</text>
</comment>
<protein>
    <submittedName>
        <fullName evidence="5">ABC transporter substrate-binding protein</fullName>
    </submittedName>
</protein>
<dbReference type="InterPro" id="IPR039424">
    <property type="entry name" value="SBP_5"/>
</dbReference>
<dbReference type="CDD" id="cd00995">
    <property type="entry name" value="PBP2_NikA_DppA_OppA_like"/>
    <property type="match status" value="1"/>
</dbReference>
<gene>
    <name evidence="5" type="ORF">ACFR9U_01535</name>
</gene>
<evidence type="ECO:0000313" key="5">
    <source>
        <dbReference type="EMBL" id="MFD1585648.1"/>
    </source>
</evidence>
<dbReference type="Pfam" id="PF00496">
    <property type="entry name" value="SBP_bac_5"/>
    <property type="match status" value="1"/>
</dbReference>
<comment type="similarity">
    <text evidence="1">Belongs to the bacterial solute-binding protein 5 family.</text>
</comment>
<dbReference type="SUPFAM" id="SSF53850">
    <property type="entry name" value="Periplasmic binding protein-like II"/>
    <property type="match status" value="2"/>
</dbReference>
<keyword evidence="3" id="KW-0732">Signal</keyword>
<evidence type="ECO:0000256" key="1">
    <source>
        <dbReference type="ARBA" id="ARBA00005695"/>
    </source>
</evidence>
<dbReference type="PANTHER" id="PTHR30290:SF9">
    <property type="entry name" value="OLIGOPEPTIDE-BINDING PROTEIN APPA"/>
    <property type="match status" value="1"/>
</dbReference>
<dbReference type="PANTHER" id="PTHR30290">
    <property type="entry name" value="PERIPLASMIC BINDING COMPONENT OF ABC TRANSPORTER"/>
    <property type="match status" value="1"/>
</dbReference>
<dbReference type="EMBL" id="JBHUDJ010000001">
    <property type="protein sequence ID" value="MFD1585648.1"/>
    <property type="molecule type" value="Genomic_DNA"/>
</dbReference>
<accession>A0ABD6C7A9</accession>
<reference evidence="5 6" key="1">
    <citation type="journal article" date="2019" name="Int. J. Syst. Evol. Microbiol.">
        <title>The Global Catalogue of Microorganisms (GCM) 10K type strain sequencing project: providing services to taxonomists for standard genome sequencing and annotation.</title>
        <authorList>
            <consortium name="The Broad Institute Genomics Platform"/>
            <consortium name="The Broad Institute Genome Sequencing Center for Infectious Disease"/>
            <person name="Wu L."/>
            <person name="Ma J."/>
        </authorList>
    </citation>
    <scope>NUCLEOTIDE SEQUENCE [LARGE SCALE GENOMIC DNA]</scope>
    <source>
        <strain evidence="5 6">CGMCC 1.12125</strain>
    </source>
</reference>
<dbReference type="Gene3D" id="3.10.105.10">
    <property type="entry name" value="Dipeptide-binding Protein, Domain 3"/>
    <property type="match status" value="2"/>
</dbReference>
<dbReference type="RefSeq" id="WP_247377387.1">
    <property type="nucleotide sequence ID" value="NZ_JALLGV010000003.1"/>
</dbReference>
<keyword evidence="6" id="KW-1185">Reference proteome</keyword>
<evidence type="ECO:0000313" key="6">
    <source>
        <dbReference type="Proteomes" id="UP001597119"/>
    </source>
</evidence>
<sequence length="597" mass="65337">MSTRGQVPDPTRRRVLAAAGVGAAAATSGCLGRLRSIFGWQIDGSVSLKIGTLPADTDPYALRIARQVKAWFSAAGINTQVVPTAEKELRQQVLLQHGFDVFVGRMPHAEPRPDTLYSLLHSTGVPSPGWQNPFGYANLGVDDLLETQRRTTGQERRNAVAAMQRSLARTQPFSIVGFPDDIRAVRTDRYANWENADLRSPLGYLALSRAEGEVETPGELRVVTTRGRTVGNLNPLAVEFRDRGPITDLLYDSLGRRYGENGGIEPWLATSWQFVENSETPRLDVQLRPNAVWHDGKSLTAEDVRFTYEFLADTSARDSDNVIPVPRYRGESSLVDEVRVLGDDRIEIAFTDCSRAVAMRALTVPILPAHVWRQRRNPATIGGVTVSDVVTEALVTDNTPPVGSGPLQFDGNPSGRLALTRFDDHFLHTGAQFDGPAWLQNGVAFDRLVVRVAVSELTAAGSVADGTVDAAVSPLGAKALPRIEDSDDAQKLVEQSPSFYFVGYNARRSPLTNPRFRNLLGRLIDKEYLVENVFEGHATPAASPLAGSDWLPTDLEWGDGDPMTPFYGSDGTLDEERVEKALETAGYQYDAGDVVKR</sequence>
<organism evidence="5 6">
    <name type="scientific">Halorientalis brevis</name>
    <dbReference type="NCBI Taxonomy" id="1126241"/>
    <lineage>
        <taxon>Archaea</taxon>
        <taxon>Methanobacteriati</taxon>
        <taxon>Methanobacteriota</taxon>
        <taxon>Stenosarchaea group</taxon>
        <taxon>Halobacteria</taxon>
        <taxon>Halobacteriales</taxon>
        <taxon>Haloarculaceae</taxon>
        <taxon>Halorientalis</taxon>
    </lineage>
</organism>
<feature type="domain" description="Solute-binding protein family 5" evidence="4">
    <location>
        <begin position="264"/>
        <end position="593"/>
    </location>
</feature>
<dbReference type="AlphaFoldDB" id="A0ABD6C7A9"/>
<name>A0ABD6C7A9_9EURY</name>
<dbReference type="Gene3D" id="3.40.190.10">
    <property type="entry name" value="Periplasmic binding protein-like II"/>
    <property type="match status" value="1"/>
</dbReference>
<dbReference type="InterPro" id="IPR000914">
    <property type="entry name" value="SBP_5_dom"/>
</dbReference>
<evidence type="ECO:0000256" key="2">
    <source>
        <dbReference type="ARBA" id="ARBA00022448"/>
    </source>
</evidence>
<keyword evidence="2" id="KW-0813">Transport</keyword>